<evidence type="ECO:0000256" key="3">
    <source>
        <dbReference type="ARBA" id="ARBA00022621"/>
    </source>
</evidence>
<reference evidence="8" key="1">
    <citation type="journal article" date="2023" name="G3 (Bethesda)">
        <title>Whole genome assemblies of Zophobas morio and Tenebrio molitor.</title>
        <authorList>
            <person name="Kaur S."/>
            <person name="Stinson S.A."/>
            <person name="diCenzo G.C."/>
        </authorList>
    </citation>
    <scope>NUCLEOTIDE SEQUENCE</scope>
    <source>
        <strain evidence="8">QUZm001</strain>
    </source>
</reference>
<name>A0AA38M7G6_9CUCU</name>
<keyword evidence="1 6" id="KW-0813">Transport</keyword>
<sequence>MGIITSTFSYYMSRTDDPDPITTLTSRDKYVVQTSWAPVKKDLTGNGVALLLLFFDKFPEEKLHFPFKDVPKEELKGSKKFQAHCNSVMTNVDALIANLNDGELLVNLLEKLGKSHKRHQLKPPSFAHLKTTILELFSSFMNSEAIQTWDKLLGVAFSVIDQHL</sequence>
<dbReference type="Gene3D" id="1.10.490.10">
    <property type="entry name" value="Globins"/>
    <property type="match status" value="1"/>
</dbReference>
<dbReference type="SUPFAM" id="SSF46458">
    <property type="entry name" value="Globin-like"/>
    <property type="match status" value="1"/>
</dbReference>
<dbReference type="Proteomes" id="UP001168821">
    <property type="component" value="Unassembled WGS sequence"/>
</dbReference>
<dbReference type="PANTHER" id="PTHR47217:SF1">
    <property type="entry name" value="GLOBIN-LIKE PROTEIN"/>
    <property type="match status" value="1"/>
</dbReference>
<keyword evidence="2 6" id="KW-0349">Heme</keyword>
<protein>
    <recommendedName>
        <fullName evidence="7">Globin domain-containing protein</fullName>
    </recommendedName>
</protein>
<evidence type="ECO:0000313" key="9">
    <source>
        <dbReference type="Proteomes" id="UP001168821"/>
    </source>
</evidence>
<keyword evidence="4" id="KW-0479">Metal-binding</keyword>
<dbReference type="InterPro" id="IPR012292">
    <property type="entry name" value="Globin/Proto"/>
</dbReference>
<dbReference type="CDD" id="cd01040">
    <property type="entry name" value="Mb-like"/>
    <property type="match status" value="1"/>
</dbReference>
<dbReference type="GO" id="GO:0046872">
    <property type="term" value="F:metal ion binding"/>
    <property type="evidence" value="ECO:0007669"/>
    <property type="project" value="UniProtKB-KW"/>
</dbReference>
<dbReference type="GO" id="GO:0005344">
    <property type="term" value="F:oxygen carrier activity"/>
    <property type="evidence" value="ECO:0007669"/>
    <property type="project" value="UniProtKB-KW"/>
</dbReference>
<evidence type="ECO:0000256" key="6">
    <source>
        <dbReference type="RuleBase" id="RU000356"/>
    </source>
</evidence>
<feature type="domain" description="Globin" evidence="7">
    <location>
        <begin position="23"/>
        <end position="164"/>
    </location>
</feature>
<comment type="caution">
    <text evidence="8">The sequence shown here is derived from an EMBL/GenBank/DDBJ whole genome shotgun (WGS) entry which is preliminary data.</text>
</comment>
<evidence type="ECO:0000313" key="8">
    <source>
        <dbReference type="EMBL" id="KAJ3645412.1"/>
    </source>
</evidence>
<dbReference type="PANTHER" id="PTHR47217">
    <property type="entry name" value="GLOBIN-LIKE PROTEIN"/>
    <property type="match status" value="1"/>
</dbReference>
<dbReference type="AlphaFoldDB" id="A0AA38M7G6"/>
<proteinExistence type="inferred from homology"/>
<evidence type="ECO:0000256" key="2">
    <source>
        <dbReference type="ARBA" id="ARBA00022617"/>
    </source>
</evidence>
<dbReference type="GO" id="GO:0020037">
    <property type="term" value="F:heme binding"/>
    <property type="evidence" value="ECO:0007669"/>
    <property type="project" value="InterPro"/>
</dbReference>
<dbReference type="PROSITE" id="PS01033">
    <property type="entry name" value="GLOBIN"/>
    <property type="match status" value="1"/>
</dbReference>
<organism evidence="8 9">
    <name type="scientific">Zophobas morio</name>
    <dbReference type="NCBI Taxonomy" id="2755281"/>
    <lineage>
        <taxon>Eukaryota</taxon>
        <taxon>Metazoa</taxon>
        <taxon>Ecdysozoa</taxon>
        <taxon>Arthropoda</taxon>
        <taxon>Hexapoda</taxon>
        <taxon>Insecta</taxon>
        <taxon>Pterygota</taxon>
        <taxon>Neoptera</taxon>
        <taxon>Endopterygota</taxon>
        <taxon>Coleoptera</taxon>
        <taxon>Polyphaga</taxon>
        <taxon>Cucujiformia</taxon>
        <taxon>Tenebrionidae</taxon>
        <taxon>Zophobas</taxon>
    </lineage>
</organism>
<gene>
    <name evidence="8" type="ORF">Zmor_023072</name>
</gene>
<keyword evidence="3 6" id="KW-0561">Oxygen transport</keyword>
<dbReference type="GO" id="GO:0019825">
    <property type="term" value="F:oxygen binding"/>
    <property type="evidence" value="ECO:0007669"/>
    <property type="project" value="InterPro"/>
</dbReference>
<evidence type="ECO:0000256" key="4">
    <source>
        <dbReference type="ARBA" id="ARBA00022723"/>
    </source>
</evidence>
<dbReference type="InterPro" id="IPR000971">
    <property type="entry name" value="Globin"/>
</dbReference>
<dbReference type="InterPro" id="IPR044399">
    <property type="entry name" value="Mb-like_M"/>
</dbReference>
<evidence type="ECO:0000256" key="1">
    <source>
        <dbReference type="ARBA" id="ARBA00022448"/>
    </source>
</evidence>
<dbReference type="Pfam" id="PF00042">
    <property type="entry name" value="Globin"/>
    <property type="match status" value="1"/>
</dbReference>
<dbReference type="EMBL" id="JALNTZ010000007">
    <property type="protein sequence ID" value="KAJ3645412.1"/>
    <property type="molecule type" value="Genomic_DNA"/>
</dbReference>
<keyword evidence="9" id="KW-1185">Reference proteome</keyword>
<dbReference type="InterPro" id="IPR009050">
    <property type="entry name" value="Globin-like_sf"/>
</dbReference>
<keyword evidence="5" id="KW-0408">Iron</keyword>
<comment type="similarity">
    <text evidence="6">Belongs to the globin family.</text>
</comment>
<accession>A0AA38M7G6</accession>
<evidence type="ECO:0000256" key="5">
    <source>
        <dbReference type="ARBA" id="ARBA00023004"/>
    </source>
</evidence>
<evidence type="ECO:0000259" key="7">
    <source>
        <dbReference type="PROSITE" id="PS01033"/>
    </source>
</evidence>